<organism evidence="1 2">
    <name type="scientific">Rhodopirellula bahusiensis</name>
    <dbReference type="NCBI Taxonomy" id="2014065"/>
    <lineage>
        <taxon>Bacteria</taxon>
        <taxon>Pseudomonadati</taxon>
        <taxon>Planctomycetota</taxon>
        <taxon>Planctomycetia</taxon>
        <taxon>Pirellulales</taxon>
        <taxon>Pirellulaceae</taxon>
        <taxon>Rhodopirellula</taxon>
    </lineage>
</organism>
<evidence type="ECO:0000313" key="1">
    <source>
        <dbReference type="EMBL" id="PHQ31779.1"/>
    </source>
</evidence>
<comment type="caution">
    <text evidence="1">The sequence shown here is derived from an EMBL/GenBank/DDBJ whole genome shotgun (WGS) entry which is preliminary data.</text>
</comment>
<keyword evidence="2" id="KW-1185">Reference proteome</keyword>
<evidence type="ECO:0000313" key="2">
    <source>
        <dbReference type="Proteomes" id="UP000225740"/>
    </source>
</evidence>
<protein>
    <submittedName>
        <fullName evidence="1">Uncharacterized protein</fullName>
    </submittedName>
</protein>
<accession>A0A2G1VZE5</accession>
<proteinExistence type="predicted"/>
<gene>
    <name evidence="1" type="ORF">CEE69_29190</name>
</gene>
<name>A0A2G1VZE5_9BACT</name>
<dbReference type="Proteomes" id="UP000225740">
    <property type="component" value="Unassembled WGS sequence"/>
</dbReference>
<sequence>MPRKATKNAVMAGFMSLRDGRDGHPVSMTFTWRWMQNETGKFPNAFDRQRGHAVAGIRVPLERFCGT</sequence>
<reference evidence="1 2" key="1">
    <citation type="submission" date="2017-06" db="EMBL/GenBank/DDBJ databases">
        <title>Description of Rhodopirellula bahusiensis sp. nov.</title>
        <authorList>
            <person name="Kizina J."/>
            <person name="Harder J."/>
        </authorList>
    </citation>
    <scope>NUCLEOTIDE SEQUENCE [LARGE SCALE GENOMIC DNA]</scope>
    <source>
        <strain evidence="1 2">SWK21</strain>
    </source>
</reference>
<dbReference type="AlphaFoldDB" id="A0A2G1VZE5"/>
<dbReference type="EMBL" id="NIZW01000039">
    <property type="protein sequence ID" value="PHQ31779.1"/>
    <property type="molecule type" value="Genomic_DNA"/>
</dbReference>